<feature type="compositionally biased region" description="Low complexity" evidence="1">
    <location>
        <begin position="1"/>
        <end position="15"/>
    </location>
</feature>
<name>A0AAD3XNY5_NEPGR</name>
<evidence type="ECO:0000256" key="1">
    <source>
        <dbReference type="SAM" id="MobiDB-lite"/>
    </source>
</evidence>
<dbReference type="AlphaFoldDB" id="A0AAD3XNY5"/>
<feature type="region of interest" description="Disordered" evidence="1">
    <location>
        <begin position="326"/>
        <end position="352"/>
    </location>
</feature>
<evidence type="ECO:0008006" key="4">
    <source>
        <dbReference type="Google" id="ProtNLM"/>
    </source>
</evidence>
<evidence type="ECO:0000313" key="2">
    <source>
        <dbReference type="EMBL" id="GMH11160.1"/>
    </source>
</evidence>
<accession>A0AAD3XNY5</accession>
<sequence>MEFTPSSSLSSSSSSTIFTGKQCNNRSTVSSCFPGVLRWIFCSGSHPTYPSDQIKEGDPLEIDKLPWLETEDMECSATSNIVARLMGLDSTPEIDSGRPQRIPDSITRSKSMNSTDWEEETEKVEGQHRRTKTSFSFRETPAYLEIEGDDFYVISFDKGVELGSKDARFEMGSKEHKQRRRAEKQRLRQRKEREDFGNGGVCSKQNERISLKFPENNSQKIDGKFILQSPSQCISCTKDSSRPIINRHEAASAETGVRKKTKKEKVVAGRKVETESDSENSSPASVLDHGEFISDPEVTSSEEDSRLRGSNSRRKWRSEILSNEFPSDYAASSPTGHDLEPSANEGQHLGGSQKKEYHRLHNRLHIHHHQVDMSSKMRRLAETEVLNSDWMYRRRRKNMKESGDVEEALGFQIFDMLINEVIHQLVEFPNQKFEL</sequence>
<dbReference type="Proteomes" id="UP001279734">
    <property type="component" value="Unassembled WGS sequence"/>
</dbReference>
<evidence type="ECO:0000313" key="3">
    <source>
        <dbReference type="Proteomes" id="UP001279734"/>
    </source>
</evidence>
<protein>
    <recommendedName>
        <fullName evidence="4">DUF3741 domain-containing protein</fullName>
    </recommendedName>
</protein>
<feature type="region of interest" description="Disordered" evidence="1">
    <location>
        <begin position="91"/>
        <end position="128"/>
    </location>
</feature>
<feature type="region of interest" description="Disordered" evidence="1">
    <location>
        <begin position="169"/>
        <end position="201"/>
    </location>
</feature>
<keyword evidence="3" id="KW-1185">Reference proteome</keyword>
<dbReference type="EMBL" id="BSYO01000010">
    <property type="protein sequence ID" value="GMH11160.1"/>
    <property type="molecule type" value="Genomic_DNA"/>
</dbReference>
<reference evidence="2" key="1">
    <citation type="submission" date="2023-05" db="EMBL/GenBank/DDBJ databases">
        <title>Nepenthes gracilis genome sequencing.</title>
        <authorList>
            <person name="Fukushima K."/>
        </authorList>
    </citation>
    <scope>NUCLEOTIDE SEQUENCE</scope>
    <source>
        <strain evidence="2">SING2019-196</strain>
    </source>
</reference>
<feature type="region of interest" description="Disordered" evidence="1">
    <location>
        <begin position="1"/>
        <end position="20"/>
    </location>
</feature>
<feature type="compositionally biased region" description="Basic residues" evidence="1">
    <location>
        <begin position="176"/>
        <end position="190"/>
    </location>
</feature>
<feature type="compositionally biased region" description="Polar residues" evidence="1">
    <location>
        <begin position="326"/>
        <end position="335"/>
    </location>
</feature>
<feature type="compositionally biased region" description="Basic and acidic residues" evidence="1">
    <location>
        <begin position="264"/>
        <end position="274"/>
    </location>
</feature>
<gene>
    <name evidence="2" type="ORF">Nepgr_013001</name>
</gene>
<comment type="caution">
    <text evidence="2">The sequence shown here is derived from an EMBL/GenBank/DDBJ whole genome shotgun (WGS) entry which is preliminary data.</text>
</comment>
<dbReference type="PANTHER" id="PTHR35499:SF1">
    <property type="entry name" value="DUF3741 DOMAIN-CONTAINING PROTEIN"/>
    <property type="match status" value="1"/>
</dbReference>
<feature type="region of interest" description="Disordered" evidence="1">
    <location>
        <begin position="248"/>
        <end position="314"/>
    </location>
</feature>
<proteinExistence type="predicted"/>
<organism evidence="2 3">
    <name type="scientific">Nepenthes gracilis</name>
    <name type="common">Slender pitcher plant</name>
    <dbReference type="NCBI Taxonomy" id="150966"/>
    <lineage>
        <taxon>Eukaryota</taxon>
        <taxon>Viridiplantae</taxon>
        <taxon>Streptophyta</taxon>
        <taxon>Embryophyta</taxon>
        <taxon>Tracheophyta</taxon>
        <taxon>Spermatophyta</taxon>
        <taxon>Magnoliopsida</taxon>
        <taxon>eudicotyledons</taxon>
        <taxon>Gunneridae</taxon>
        <taxon>Pentapetalae</taxon>
        <taxon>Caryophyllales</taxon>
        <taxon>Nepenthaceae</taxon>
        <taxon>Nepenthes</taxon>
    </lineage>
</organism>
<feature type="compositionally biased region" description="Polar residues" evidence="1">
    <location>
        <begin position="106"/>
        <end position="115"/>
    </location>
</feature>
<dbReference type="PANTHER" id="PTHR35499">
    <property type="entry name" value="OS05G0128300 PROTEIN"/>
    <property type="match status" value="1"/>
</dbReference>